<accession>A0A8D0N046</accession>
<dbReference type="Proteomes" id="UP000694570">
    <property type="component" value="Unplaced"/>
</dbReference>
<feature type="compositionally biased region" description="Basic and acidic residues" evidence="1">
    <location>
        <begin position="71"/>
        <end position="87"/>
    </location>
</feature>
<feature type="compositionally biased region" description="Basic and acidic residues" evidence="1">
    <location>
        <begin position="115"/>
        <end position="128"/>
    </location>
</feature>
<name>A0A8D0N046_PIG</name>
<dbReference type="Proteomes" id="UP000694722">
    <property type="component" value="Unplaced"/>
</dbReference>
<dbReference type="Pfam" id="PF04538">
    <property type="entry name" value="BEX"/>
    <property type="match status" value="1"/>
</dbReference>
<feature type="region of interest" description="Disordered" evidence="1">
    <location>
        <begin position="55"/>
        <end position="128"/>
    </location>
</feature>
<dbReference type="InterPro" id="IPR021156">
    <property type="entry name" value="TF_A-like/BEX"/>
</dbReference>
<proteinExistence type="predicted"/>
<organism evidence="2 3">
    <name type="scientific">Sus scrofa</name>
    <name type="common">Pig</name>
    <dbReference type="NCBI Taxonomy" id="9823"/>
    <lineage>
        <taxon>Eukaryota</taxon>
        <taxon>Metazoa</taxon>
        <taxon>Chordata</taxon>
        <taxon>Craniata</taxon>
        <taxon>Vertebrata</taxon>
        <taxon>Euteleostomi</taxon>
        <taxon>Mammalia</taxon>
        <taxon>Eutheria</taxon>
        <taxon>Laurasiatheria</taxon>
        <taxon>Artiodactyla</taxon>
        <taxon>Suina</taxon>
        <taxon>Suidae</taxon>
        <taxon>Sus</taxon>
    </lineage>
</organism>
<dbReference type="AlphaFoldDB" id="A0A8D0N046"/>
<dbReference type="Ensembl" id="ENSSSCT00030054101.1">
    <property type="protein sequence ID" value="ENSSSCP00030024707.1"/>
    <property type="gene ID" value="ENSSSCG00030038862.1"/>
</dbReference>
<dbReference type="Ensembl" id="ENSSSCT00040038754.1">
    <property type="protein sequence ID" value="ENSSSCP00040016219.1"/>
    <property type="gene ID" value="ENSSSCG00040028837.1"/>
</dbReference>
<protein>
    <submittedName>
        <fullName evidence="2">Transcription elongation factor A like 8</fullName>
    </submittedName>
</protein>
<evidence type="ECO:0000256" key="1">
    <source>
        <dbReference type="SAM" id="MobiDB-lite"/>
    </source>
</evidence>
<dbReference type="Ensembl" id="ENSSSCT00015027228.1">
    <property type="protein sequence ID" value="ENSSSCP00015010652.1"/>
    <property type="gene ID" value="ENSSSCG00015020629.1"/>
</dbReference>
<evidence type="ECO:0000313" key="3">
    <source>
        <dbReference type="Proteomes" id="UP000694726"/>
    </source>
</evidence>
<reference evidence="2" key="1">
    <citation type="submission" date="2025-05" db="UniProtKB">
        <authorList>
            <consortium name="Ensembl"/>
        </authorList>
    </citation>
    <scope>IDENTIFICATION</scope>
</reference>
<gene>
    <name evidence="2" type="primary">TCEAL8</name>
</gene>
<sequence length="171" mass="19934">MTRPSRDQESTCAEVLIVQGLFPCSCSLLPEKERSTPDPFRINLFKKENRKILNMQKSCEENEGKSQNMPKAEEDRPLEDVPQEAERNPQPSEEGVSQEAEGNLGTGLTQPSQGYKEDTPVRHLDPEEMIRGVDELERLREEIRRVRNKFVMMHWKQRHSRSRPYPVCFRP</sequence>
<evidence type="ECO:0000313" key="2">
    <source>
        <dbReference type="Ensembl" id="ENSSSCP00015010652.1"/>
    </source>
</evidence>
<dbReference type="Proteomes" id="UP000694726">
    <property type="component" value="Unplaced"/>
</dbReference>